<accession>A0A9W5LI71</accession>
<proteinExistence type="predicted"/>
<keyword evidence="2" id="KW-1185">Reference proteome</keyword>
<dbReference type="EMBL" id="AMXN01000004">
    <property type="protein sequence ID" value="ELS61223.1"/>
    <property type="molecule type" value="Genomic_DNA"/>
</dbReference>
<reference evidence="1 2" key="1">
    <citation type="journal article" date="2014" name="Syst. Appl. Microbiol.">
        <title>Genomic insights into the taxonomic status of the three subspecies of Bacillus subtilis.</title>
        <authorList>
            <person name="Yi H."/>
            <person name="Chun J."/>
            <person name="Cha C.J."/>
        </authorList>
    </citation>
    <scope>NUCLEOTIDE SEQUENCE [LARGE SCALE GENOMIC DNA]</scope>
    <source>
        <strain evidence="1 2">KCTC 13429</strain>
    </source>
</reference>
<dbReference type="AlphaFoldDB" id="A0A9W5LI71"/>
<sequence>MRLYPTSNAPTVLLQPSSEAERLARMFSGLVFIDEFYKDFAVLNTSEIPLI</sequence>
<organism evidence="1 2">
    <name type="scientific">Bacillus inaquosorum KCTC 13429</name>
    <dbReference type="NCBI Taxonomy" id="1236548"/>
    <lineage>
        <taxon>Bacteria</taxon>
        <taxon>Bacillati</taxon>
        <taxon>Bacillota</taxon>
        <taxon>Bacilli</taxon>
        <taxon>Bacillales</taxon>
        <taxon>Bacillaceae</taxon>
        <taxon>Bacillus</taxon>
    </lineage>
</organism>
<evidence type="ECO:0000313" key="1">
    <source>
        <dbReference type="EMBL" id="ELS61223.1"/>
    </source>
</evidence>
<gene>
    <name evidence="1" type="ORF">BSI_26850</name>
</gene>
<name>A0A9W5LI71_9BACI</name>
<comment type="caution">
    <text evidence="1">The sequence shown here is derived from an EMBL/GenBank/DDBJ whole genome shotgun (WGS) entry which is preliminary data.</text>
</comment>
<protein>
    <submittedName>
        <fullName evidence="1">Uncharacterized protein</fullName>
    </submittedName>
</protein>
<dbReference type="Proteomes" id="UP000011182">
    <property type="component" value="Unassembled WGS sequence"/>
</dbReference>
<evidence type="ECO:0000313" key="2">
    <source>
        <dbReference type="Proteomes" id="UP000011182"/>
    </source>
</evidence>